<evidence type="ECO:0000313" key="1">
    <source>
        <dbReference type="EMBL" id="MEQ2244777.1"/>
    </source>
</evidence>
<keyword evidence="2" id="KW-1185">Reference proteome</keyword>
<sequence>MMDLVLFLLKSMITSYVLFTFKMKLLFLHHATKQSTSSLYSVSSIPSVSGDDSLCYTGSLECTPSTRCSRVYGSLHNRSCQNRCFVDLEKALSDHVPRGALWGTLQEYRVRGPLLSAIQSVHMVNELNLYSAFPVILTTQSGLH</sequence>
<proteinExistence type="predicted"/>
<organism evidence="1 2">
    <name type="scientific">Ilyodon furcidens</name>
    <name type="common">goldbreast splitfin</name>
    <dbReference type="NCBI Taxonomy" id="33524"/>
    <lineage>
        <taxon>Eukaryota</taxon>
        <taxon>Metazoa</taxon>
        <taxon>Chordata</taxon>
        <taxon>Craniata</taxon>
        <taxon>Vertebrata</taxon>
        <taxon>Euteleostomi</taxon>
        <taxon>Actinopterygii</taxon>
        <taxon>Neopterygii</taxon>
        <taxon>Teleostei</taxon>
        <taxon>Neoteleostei</taxon>
        <taxon>Acanthomorphata</taxon>
        <taxon>Ovalentaria</taxon>
        <taxon>Atherinomorphae</taxon>
        <taxon>Cyprinodontiformes</taxon>
        <taxon>Goodeidae</taxon>
        <taxon>Ilyodon</taxon>
    </lineage>
</organism>
<dbReference type="Proteomes" id="UP001482620">
    <property type="component" value="Unassembled WGS sequence"/>
</dbReference>
<gene>
    <name evidence="1" type="ORF">ILYODFUR_020634</name>
</gene>
<reference evidence="1 2" key="1">
    <citation type="submission" date="2021-06" db="EMBL/GenBank/DDBJ databases">
        <authorList>
            <person name="Palmer J.M."/>
        </authorList>
    </citation>
    <scope>NUCLEOTIDE SEQUENCE [LARGE SCALE GENOMIC DNA]</scope>
    <source>
        <strain evidence="2">if_2019</strain>
        <tissue evidence="1">Muscle</tissue>
    </source>
</reference>
<name>A0ABV0ULV9_9TELE</name>
<accession>A0ABV0ULV9</accession>
<evidence type="ECO:0000313" key="2">
    <source>
        <dbReference type="Proteomes" id="UP001482620"/>
    </source>
</evidence>
<comment type="caution">
    <text evidence="1">The sequence shown here is derived from an EMBL/GenBank/DDBJ whole genome shotgun (WGS) entry which is preliminary data.</text>
</comment>
<dbReference type="EMBL" id="JAHRIQ010071654">
    <property type="protein sequence ID" value="MEQ2244777.1"/>
    <property type="molecule type" value="Genomic_DNA"/>
</dbReference>
<protein>
    <submittedName>
        <fullName evidence="1">Uncharacterized protein</fullName>
    </submittedName>
</protein>